<dbReference type="SUPFAM" id="SSF53335">
    <property type="entry name" value="S-adenosyl-L-methionine-dependent methyltransferases"/>
    <property type="match status" value="1"/>
</dbReference>
<keyword evidence="2 8" id="KW-0489">Methyltransferase</keyword>
<dbReference type="GO" id="GO:0005737">
    <property type="term" value="C:cytoplasm"/>
    <property type="evidence" value="ECO:0007669"/>
    <property type="project" value="TreeGrafter"/>
</dbReference>
<dbReference type="HOGENOM" id="CLU_024927_2_0_2"/>
<proteinExistence type="inferred from homology"/>
<evidence type="ECO:0000256" key="8">
    <source>
        <dbReference type="RuleBase" id="RU362026"/>
    </source>
</evidence>
<dbReference type="Gene3D" id="3.40.50.150">
    <property type="entry name" value="Vaccinia Virus protein VP39"/>
    <property type="match status" value="1"/>
</dbReference>
<dbReference type="PANTHER" id="PTHR13370:SF3">
    <property type="entry name" value="TRNA (GUANINE(10)-N2)-METHYLTRANSFERASE HOMOLOG"/>
    <property type="match status" value="1"/>
</dbReference>
<dbReference type="PATRIC" id="fig|414004.10.peg.496"/>
<evidence type="ECO:0000256" key="2">
    <source>
        <dbReference type="ARBA" id="ARBA00022603"/>
    </source>
</evidence>
<dbReference type="InterPro" id="IPR017985">
    <property type="entry name" value="MeTrfase_CN4_CS"/>
</dbReference>
<dbReference type="GO" id="GO:0008170">
    <property type="term" value="F:N-methyltransferase activity"/>
    <property type="evidence" value="ECO:0007669"/>
    <property type="project" value="InterPro"/>
</dbReference>
<evidence type="ECO:0000256" key="4">
    <source>
        <dbReference type="ARBA" id="ARBA00022691"/>
    </source>
</evidence>
<evidence type="ECO:0000256" key="6">
    <source>
        <dbReference type="ARBA" id="ARBA00023125"/>
    </source>
</evidence>
<evidence type="ECO:0000256" key="5">
    <source>
        <dbReference type="ARBA" id="ARBA00022747"/>
    </source>
</evidence>
<organism evidence="10 11">
    <name type="scientific">Cenarchaeum symbiosum (strain A)</name>
    <dbReference type="NCBI Taxonomy" id="414004"/>
    <lineage>
        <taxon>Archaea</taxon>
        <taxon>Nitrososphaerota</taxon>
        <taxon>Candidatus Cenarchaeales</taxon>
        <taxon>Candidatus Cenarchaeaceae</taxon>
        <taxon>Candidatus Cenarchaeum</taxon>
    </lineage>
</organism>
<dbReference type="EnsemblBacteria" id="ABK77179">
    <property type="protein sequence ID" value="ABK77179"/>
    <property type="gene ID" value="CENSYa_0546"/>
</dbReference>
<evidence type="ECO:0000313" key="11">
    <source>
        <dbReference type="Proteomes" id="UP000000758"/>
    </source>
</evidence>
<feature type="domain" description="DNA methylase N-4/N-6" evidence="9">
    <location>
        <begin position="38"/>
        <end position="333"/>
    </location>
</feature>
<dbReference type="STRING" id="414004.CENSYa_0546"/>
<evidence type="ECO:0000256" key="3">
    <source>
        <dbReference type="ARBA" id="ARBA00022679"/>
    </source>
</evidence>
<comment type="similarity">
    <text evidence="1">Belongs to the N(4)/N(6)-methyltransferase family. N(4) subfamily.</text>
</comment>
<dbReference type="PANTHER" id="PTHR13370">
    <property type="entry name" value="RNA METHYLASE-RELATED"/>
    <property type="match status" value="1"/>
</dbReference>
<dbReference type="InterPro" id="IPR002941">
    <property type="entry name" value="DNA_methylase_N4/N6"/>
</dbReference>
<name>A0RV12_CENSY</name>
<dbReference type="PROSITE" id="PS00093">
    <property type="entry name" value="N4_MTASE"/>
    <property type="match status" value="1"/>
</dbReference>
<dbReference type="GO" id="GO:0009007">
    <property type="term" value="F:site-specific DNA-methyltransferase (adenine-specific) activity"/>
    <property type="evidence" value="ECO:0007669"/>
    <property type="project" value="TreeGrafter"/>
</dbReference>
<accession>A0RV12</accession>
<dbReference type="KEGG" id="csy:CENSYa_0546"/>
<dbReference type="GO" id="GO:0009307">
    <property type="term" value="P:DNA restriction-modification system"/>
    <property type="evidence" value="ECO:0007669"/>
    <property type="project" value="UniProtKB-KW"/>
</dbReference>
<sequence length="339" mass="37346">MVPAANRQSVRGSLAPFLNTVRCGDSAKMLKDVPSGSVDLVITSPPYYQQRDYGGGRTGNEGHVEAYIDSIMQVFEQCVRVTKETGSIVFNMGDKYSQGSLMLVPYRFAIRATGSGAVRLVNNTTWVKTNPTPRQFKRRLVSGTEPFFHFAKSDSYCYNIDDFQRPETGVKKPPENTRVGEGYKKLIESSELEPVQKRRAQKALQEAIEETKSGAIAGFRMKIRGIHSPAFGGQAGGRQIQLRDNGFTIIRMRGNPIKRDVIHHQVESIRWNAHPAIYPVGIIAEFIRLLTPKGAVVLDPYMGSGTTGVAARSLGRSFMGIELNAGYCRAANKRISAAG</sequence>
<keyword evidence="6" id="KW-0238">DNA-binding</keyword>
<dbReference type="AlphaFoldDB" id="A0RV12"/>
<dbReference type="REBASE" id="14160">
    <property type="entry name" value="M.CsyAORF546P"/>
</dbReference>
<evidence type="ECO:0000256" key="1">
    <source>
        <dbReference type="ARBA" id="ARBA00010203"/>
    </source>
</evidence>
<keyword evidence="4 8" id="KW-0949">S-adenosyl-L-methionine</keyword>
<evidence type="ECO:0000259" key="9">
    <source>
        <dbReference type="Pfam" id="PF01555"/>
    </source>
</evidence>
<keyword evidence="5 8" id="KW-0680">Restriction system</keyword>
<dbReference type="EC" id="2.1.1.113" evidence="8"/>
<keyword evidence="3" id="KW-0808">Transferase</keyword>
<comment type="catalytic activity">
    <reaction evidence="7 8">
        <text>a 2'-deoxycytidine in DNA + S-adenosyl-L-methionine = an N(4)-methyl-2'-deoxycytidine in DNA + S-adenosyl-L-homocysteine + H(+)</text>
        <dbReference type="Rhea" id="RHEA:16857"/>
        <dbReference type="Rhea" id="RHEA-COMP:11369"/>
        <dbReference type="Rhea" id="RHEA-COMP:13674"/>
        <dbReference type="ChEBI" id="CHEBI:15378"/>
        <dbReference type="ChEBI" id="CHEBI:57856"/>
        <dbReference type="ChEBI" id="CHEBI:59789"/>
        <dbReference type="ChEBI" id="CHEBI:85452"/>
        <dbReference type="ChEBI" id="CHEBI:137933"/>
        <dbReference type="EC" id="2.1.1.113"/>
    </reaction>
</comment>
<keyword evidence="11" id="KW-1185">Reference proteome</keyword>
<dbReference type="Proteomes" id="UP000000758">
    <property type="component" value="Chromosome"/>
</dbReference>
<dbReference type="GO" id="GO:0015667">
    <property type="term" value="F:site-specific DNA-methyltransferase (cytosine-N4-specific) activity"/>
    <property type="evidence" value="ECO:0007669"/>
    <property type="project" value="UniProtKB-EC"/>
</dbReference>
<dbReference type="GO" id="GO:0003677">
    <property type="term" value="F:DNA binding"/>
    <property type="evidence" value="ECO:0007669"/>
    <property type="project" value="UniProtKB-KW"/>
</dbReference>
<evidence type="ECO:0000256" key="7">
    <source>
        <dbReference type="ARBA" id="ARBA00049120"/>
    </source>
</evidence>
<protein>
    <recommendedName>
        <fullName evidence="8">Type II methyltransferase</fullName>
        <ecNumber evidence="8">2.1.1.113</ecNumber>
    </recommendedName>
    <alternativeName>
        <fullName evidence="8">N-4 cytosine-specific methyltransferase</fullName>
    </alternativeName>
</protein>
<reference evidence="10 11" key="1">
    <citation type="journal article" date="2006" name="Proc. Natl. Acad. Sci. U.S.A.">
        <title>Genomic analysis of the uncultivated marine crenarchaeote Cenarchaeum symbiosum.</title>
        <authorList>
            <person name="Hallam S.J."/>
            <person name="Konstantinidis K.T."/>
            <person name="Putnam N."/>
            <person name="Schleper C."/>
            <person name="Watanabe Y."/>
            <person name="Sugahara J."/>
            <person name="Preston C."/>
            <person name="de la Torre J."/>
            <person name="Richardson P.M."/>
            <person name="DeLong E.F."/>
        </authorList>
    </citation>
    <scope>NUCLEOTIDE SEQUENCE [LARGE SCALE GENOMIC DNA]</scope>
    <source>
        <strain evidence="11">A</strain>
    </source>
</reference>
<dbReference type="EMBL" id="DP000238">
    <property type="protein sequence ID" value="ABK77179.1"/>
    <property type="molecule type" value="Genomic_DNA"/>
</dbReference>
<dbReference type="Pfam" id="PF01555">
    <property type="entry name" value="N6_N4_Mtase"/>
    <property type="match status" value="1"/>
</dbReference>
<dbReference type="PRINTS" id="PR00508">
    <property type="entry name" value="S21N4MTFRASE"/>
</dbReference>
<dbReference type="InterPro" id="IPR001091">
    <property type="entry name" value="RM_Methyltransferase"/>
</dbReference>
<gene>
    <name evidence="10" type="ordered locus">CENSYa_0546</name>
</gene>
<dbReference type="InterPro" id="IPR029063">
    <property type="entry name" value="SAM-dependent_MTases_sf"/>
</dbReference>
<evidence type="ECO:0000313" key="10">
    <source>
        <dbReference type="EMBL" id="ABK77179.1"/>
    </source>
</evidence>
<dbReference type="GO" id="GO:0032259">
    <property type="term" value="P:methylation"/>
    <property type="evidence" value="ECO:0007669"/>
    <property type="project" value="UniProtKB-KW"/>
</dbReference>